<accession>A0A1H1CGF5</accession>
<proteinExistence type="predicted"/>
<feature type="region of interest" description="Disordered" evidence="1">
    <location>
        <begin position="1"/>
        <end position="63"/>
    </location>
</feature>
<evidence type="ECO:0000256" key="1">
    <source>
        <dbReference type="SAM" id="MobiDB-lite"/>
    </source>
</evidence>
<keyword evidence="3" id="KW-1185">Reference proteome</keyword>
<dbReference type="AlphaFoldDB" id="A0A1H1CGF5"/>
<sequence length="63" mass="6345">MVAAVPETAGHSRRKSAAVRENDAMSANNENVTNRAAASGVNGTPPRPGSPGAAKSFARSAKP</sequence>
<dbReference type="Proteomes" id="UP000183487">
    <property type="component" value="Unassembled WGS sequence"/>
</dbReference>
<protein>
    <submittedName>
        <fullName evidence="2">Uncharacterized protein</fullName>
    </submittedName>
</protein>
<feature type="compositionally biased region" description="Polar residues" evidence="1">
    <location>
        <begin position="25"/>
        <end position="36"/>
    </location>
</feature>
<dbReference type="EMBL" id="FNKP01000001">
    <property type="protein sequence ID" value="SDQ63224.1"/>
    <property type="molecule type" value="Genomic_DNA"/>
</dbReference>
<evidence type="ECO:0000313" key="3">
    <source>
        <dbReference type="Proteomes" id="UP000183487"/>
    </source>
</evidence>
<organism evidence="2 3">
    <name type="scientific">Paraburkholderia fungorum</name>
    <dbReference type="NCBI Taxonomy" id="134537"/>
    <lineage>
        <taxon>Bacteria</taxon>
        <taxon>Pseudomonadati</taxon>
        <taxon>Pseudomonadota</taxon>
        <taxon>Betaproteobacteria</taxon>
        <taxon>Burkholderiales</taxon>
        <taxon>Burkholderiaceae</taxon>
        <taxon>Paraburkholderia</taxon>
    </lineage>
</organism>
<gene>
    <name evidence="2" type="ORF">SAMN05443245_2140</name>
</gene>
<reference evidence="3" key="1">
    <citation type="submission" date="2016-10" db="EMBL/GenBank/DDBJ databases">
        <authorList>
            <person name="Varghese N."/>
        </authorList>
    </citation>
    <scope>NUCLEOTIDE SEQUENCE [LARGE SCALE GENOMIC DNA]</scope>
    <source>
        <strain evidence="3">GAS106B</strain>
    </source>
</reference>
<name>A0A1H1CGF5_9BURK</name>
<evidence type="ECO:0000313" key="2">
    <source>
        <dbReference type="EMBL" id="SDQ63224.1"/>
    </source>
</evidence>